<organism evidence="7 8">
    <name type="scientific">Novosphingobium aquae</name>
    <dbReference type="NCBI Taxonomy" id="3133435"/>
    <lineage>
        <taxon>Bacteria</taxon>
        <taxon>Pseudomonadati</taxon>
        <taxon>Pseudomonadota</taxon>
        <taxon>Alphaproteobacteria</taxon>
        <taxon>Sphingomonadales</taxon>
        <taxon>Sphingomonadaceae</taxon>
        <taxon>Novosphingobium</taxon>
    </lineage>
</organism>
<gene>
    <name evidence="7" type="ORF">WG900_06450</name>
</gene>
<dbReference type="InterPro" id="IPR008816">
    <property type="entry name" value="Gly_zipper_2TM_dom"/>
</dbReference>
<evidence type="ECO:0000256" key="3">
    <source>
        <dbReference type="ARBA" id="ARBA00015281"/>
    </source>
</evidence>
<evidence type="ECO:0000256" key="4">
    <source>
        <dbReference type="ARBA" id="ARBA00023288"/>
    </source>
</evidence>
<keyword evidence="5" id="KW-0732">Signal</keyword>
<feature type="chain" id="PRO_5046945908" description="17 kDa surface antigen" evidence="5">
    <location>
        <begin position="23"/>
        <end position="124"/>
    </location>
</feature>
<proteinExistence type="inferred from homology"/>
<keyword evidence="4" id="KW-0449">Lipoprotein</keyword>
<evidence type="ECO:0000313" key="7">
    <source>
        <dbReference type="EMBL" id="MEJ6009555.1"/>
    </source>
</evidence>
<name>A0ABU8S6G1_9SPHN</name>
<feature type="domain" description="Glycine zipper 2TM" evidence="6">
    <location>
        <begin position="77"/>
        <end position="114"/>
    </location>
</feature>
<accession>A0ABU8S6G1</accession>
<sequence length="124" mass="12595">MRKSLIALTLAGSVCFAAPVAADPPLYTFGGSAPANSAVAYDENGQYVTPQALVASDRVWLGEDGQYHCKRKNGTTGLVIGAAIGGFLGNRIAGRGKRTLGTIIGAVGGGLLGKSLTDGEVKCQ</sequence>
<evidence type="ECO:0000313" key="8">
    <source>
        <dbReference type="Proteomes" id="UP001379235"/>
    </source>
</evidence>
<feature type="signal peptide" evidence="5">
    <location>
        <begin position="1"/>
        <end position="22"/>
    </location>
</feature>
<dbReference type="Proteomes" id="UP001379235">
    <property type="component" value="Unassembled WGS sequence"/>
</dbReference>
<evidence type="ECO:0000256" key="1">
    <source>
        <dbReference type="ARBA" id="ARBA00004459"/>
    </source>
</evidence>
<dbReference type="Pfam" id="PF05433">
    <property type="entry name" value="Rick_17kDa_Anti"/>
    <property type="match status" value="1"/>
</dbReference>
<dbReference type="RefSeq" id="WP_339965678.1">
    <property type="nucleotide sequence ID" value="NZ_JBBHJY010000002.1"/>
</dbReference>
<comment type="similarity">
    <text evidence="2">Belongs to the rickettsiale 17 kDa surface antigen family.</text>
</comment>
<keyword evidence="8" id="KW-1185">Reference proteome</keyword>
<dbReference type="EMBL" id="JBBHJY010000002">
    <property type="protein sequence ID" value="MEJ6009555.1"/>
    <property type="molecule type" value="Genomic_DNA"/>
</dbReference>
<comment type="subcellular location">
    <subcellularLocation>
        <location evidence="1">Cell outer membrane</location>
        <topology evidence="1">Lipid-anchor</topology>
    </subcellularLocation>
</comment>
<protein>
    <recommendedName>
        <fullName evidence="3">17 kDa surface antigen</fullName>
    </recommendedName>
</protein>
<evidence type="ECO:0000256" key="5">
    <source>
        <dbReference type="SAM" id="SignalP"/>
    </source>
</evidence>
<comment type="caution">
    <text evidence="7">The sequence shown here is derived from an EMBL/GenBank/DDBJ whole genome shotgun (WGS) entry which is preliminary data.</text>
</comment>
<reference evidence="7 8" key="1">
    <citation type="submission" date="2024-03" db="EMBL/GenBank/DDBJ databases">
        <authorList>
            <person name="Jo J.-H."/>
        </authorList>
    </citation>
    <scope>NUCLEOTIDE SEQUENCE [LARGE SCALE GENOMIC DNA]</scope>
    <source>
        <strain evidence="7 8">AS3R-12</strain>
    </source>
</reference>
<evidence type="ECO:0000256" key="2">
    <source>
        <dbReference type="ARBA" id="ARBA00008681"/>
    </source>
</evidence>
<evidence type="ECO:0000259" key="6">
    <source>
        <dbReference type="Pfam" id="PF05433"/>
    </source>
</evidence>